<feature type="transmembrane region" description="Helical" evidence="1">
    <location>
        <begin position="152"/>
        <end position="183"/>
    </location>
</feature>
<feature type="transmembrane region" description="Helical" evidence="1">
    <location>
        <begin position="256"/>
        <end position="281"/>
    </location>
</feature>
<name>A0A9D7DW75_9PROT</name>
<feature type="transmembrane region" description="Helical" evidence="1">
    <location>
        <begin position="106"/>
        <end position="131"/>
    </location>
</feature>
<feature type="transmembrane region" description="Helical" evidence="1">
    <location>
        <begin position="471"/>
        <end position="491"/>
    </location>
</feature>
<feature type="transmembrane region" description="Helical" evidence="1">
    <location>
        <begin position="317"/>
        <end position="343"/>
    </location>
</feature>
<sequence>MELLSNLAIGFDTALTLQNLFYAFAGCLIGTLIGVLPGIGPVATLAMLLPTTYALEPTSALIMLAGIYYGAQYGGSTTAILVNLPGESSSVVTCLDGYQMARQGRAGAALGTAAIGSFIAGTFATVLIAAFASPLTELAFKFGPAEYFSLMVLGLIGAVVLALGSLVKAIGMIVLGLLLGLVGTDVNSGVARFSLDIPELTDGIGFVAVAMGVFGFAEIIANVEKKGHREVLTSKVGSVMPNVKEMKDAAPAVVRGTLLGSILGILPGGGALLAAFAAYAVEKKLAGPNADPPFGNGNIRGVAGPESANNSGAQTSFIPMLTLGIPSNAVMALMIGAMTIHNIQPGPQVMTSNPTLFWGLIASMWIGNLMLVILNLPLIGLWIQLLKVPYRLLYPAVLGFCCIGVYSINNTTFDVYMTVVFGALGYLFYKLRCEPAPLILGFILGPMMEENLRRAMLLSRGDPTTFVTRPLSLGLLLAALALLVIVTLPAVKSKRQEAFQEAA</sequence>
<dbReference type="Pfam" id="PF01970">
    <property type="entry name" value="TctA"/>
    <property type="match status" value="1"/>
</dbReference>
<dbReference type="PANTHER" id="PTHR35342">
    <property type="entry name" value="TRICARBOXYLIC TRANSPORT PROTEIN"/>
    <property type="match status" value="1"/>
</dbReference>
<feature type="transmembrane region" description="Helical" evidence="1">
    <location>
        <begin position="203"/>
        <end position="221"/>
    </location>
</feature>
<feature type="transmembrane region" description="Helical" evidence="1">
    <location>
        <begin position="61"/>
        <end position="86"/>
    </location>
</feature>
<dbReference type="PANTHER" id="PTHR35342:SF5">
    <property type="entry name" value="TRICARBOXYLIC TRANSPORT PROTEIN"/>
    <property type="match status" value="1"/>
</dbReference>
<accession>A0A9D7DW75</accession>
<evidence type="ECO:0000313" key="4">
    <source>
        <dbReference type="Proteomes" id="UP000807785"/>
    </source>
</evidence>
<dbReference type="Proteomes" id="UP000807785">
    <property type="component" value="Unassembled WGS sequence"/>
</dbReference>
<feature type="domain" description="DUF112" evidence="2">
    <location>
        <begin position="20"/>
        <end position="440"/>
    </location>
</feature>
<proteinExistence type="predicted"/>
<gene>
    <name evidence="3" type="ORF">IPH26_02855</name>
</gene>
<evidence type="ECO:0000256" key="1">
    <source>
        <dbReference type="SAM" id="Phobius"/>
    </source>
</evidence>
<organism evidence="3 4">
    <name type="scientific">Candidatus Methylophosphatis roskildensis</name>
    <dbReference type="NCBI Taxonomy" id="2899263"/>
    <lineage>
        <taxon>Bacteria</taxon>
        <taxon>Pseudomonadati</taxon>
        <taxon>Pseudomonadota</taxon>
        <taxon>Betaproteobacteria</taxon>
        <taxon>Nitrosomonadales</taxon>
        <taxon>Sterolibacteriaceae</taxon>
        <taxon>Candidatus Methylophosphatis</taxon>
    </lineage>
</organism>
<comment type="caution">
    <text evidence="3">The sequence shown here is derived from an EMBL/GenBank/DDBJ whole genome shotgun (WGS) entry which is preliminary data.</text>
</comment>
<protein>
    <submittedName>
        <fullName evidence="3">Tripartite tricarboxylate transporter permease</fullName>
    </submittedName>
</protein>
<evidence type="ECO:0000259" key="2">
    <source>
        <dbReference type="Pfam" id="PF01970"/>
    </source>
</evidence>
<keyword evidence="1" id="KW-0472">Membrane</keyword>
<keyword evidence="1" id="KW-0812">Transmembrane</keyword>
<evidence type="ECO:0000313" key="3">
    <source>
        <dbReference type="EMBL" id="MBK6971938.1"/>
    </source>
</evidence>
<dbReference type="EMBL" id="JADJEV010000001">
    <property type="protein sequence ID" value="MBK6971938.1"/>
    <property type="molecule type" value="Genomic_DNA"/>
</dbReference>
<dbReference type="AlphaFoldDB" id="A0A9D7DW75"/>
<feature type="transmembrane region" description="Helical" evidence="1">
    <location>
        <begin position="355"/>
        <end position="382"/>
    </location>
</feature>
<feature type="transmembrane region" description="Helical" evidence="1">
    <location>
        <begin position="388"/>
        <end position="406"/>
    </location>
</feature>
<feature type="transmembrane region" description="Helical" evidence="1">
    <location>
        <begin position="20"/>
        <end position="49"/>
    </location>
</feature>
<keyword evidence="1" id="KW-1133">Transmembrane helix</keyword>
<dbReference type="InterPro" id="IPR002823">
    <property type="entry name" value="DUF112_TM"/>
</dbReference>
<reference evidence="3" key="1">
    <citation type="submission" date="2020-10" db="EMBL/GenBank/DDBJ databases">
        <title>Connecting structure to function with the recovery of over 1000 high-quality activated sludge metagenome-assembled genomes encoding full-length rRNA genes using long-read sequencing.</title>
        <authorList>
            <person name="Singleton C.M."/>
            <person name="Petriglieri F."/>
            <person name="Kristensen J.M."/>
            <person name="Kirkegaard R.H."/>
            <person name="Michaelsen T.Y."/>
            <person name="Andersen M.H."/>
            <person name="Karst S.M."/>
            <person name="Dueholm M.S."/>
            <person name="Nielsen P.H."/>
            <person name="Albertsen M."/>
        </authorList>
    </citation>
    <scope>NUCLEOTIDE SEQUENCE</scope>
    <source>
        <strain evidence="3">Bjer_18-Q3-R1-45_BAT3C.347</strain>
    </source>
</reference>